<protein>
    <submittedName>
        <fullName evidence="3">Uncharacterized protein</fullName>
    </submittedName>
</protein>
<dbReference type="GeneID" id="20087051"/>
<keyword evidence="2" id="KW-0732">Signal</keyword>
<dbReference type="AlphaFoldDB" id="A0A024TT72"/>
<proteinExistence type="predicted"/>
<feature type="compositionally biased region" description="Polar residues" evidence="1">
    <location>
        <begin position="503"/>
        <end position="520"/>
    </location>
</feature>
<feature type="chain" id="PRO_5001534627" evidence="2">
    <location>
        <begin position="20"/>
        <end position="604"/>
    </location>
</feature>
<dbReference type="VEuPathDB" id="FungiDB:H310_10001"/>
<name>A0A024TT72_9STRA</name>
<dbReference type="EMBL" id="KI913974">
    <property type="protein sequence ID" value="ETV97214.1"/>
    <property type="molecule type" value="Genomic_DNA"/>
</dbReference>
<evidence type="ECO:0000256" key="1">
    <source>
        <dbReference type="SAM" id="MobiDB-lite"/>
    </source>
</evidence>
<feature type="compositionally biased region" description="Low complexity" evidence="1">
    <location>
        <begin position="315"/>
        <end position="328"/>
    </location>
</feature>
<feature type="region of interest" description="Disordered" evidence="1">
    <location>
        <begin position="315"/>
        <end position="482"/>
    </location>
</feature>
<feature type="compositionally biased region" description="Basic residues" evidence="1">
    <location>
        <begin position="413"/>
        <end position="426"/>
    </location>
</feature>
<sequence>MRALTPFLKTCLLVALSTPLQDVLNMRDRISRFGIMGPHIVLVSRLDPQSNAVLVHDGSHSMWAFLPPSSVQVIHRTYPHIRSLKDFRGCVVRVEVSHFSTPRRHTSASHATTSLGRICLHVMSMEILDVPSISPNESPLVLHDPSIASQILDMPLARLEARLLPHNSTSSDQPLHPHNRRYYHAYMFHEGHPLTLEDCIIPSDQWRQVVGDNLKDSLVLAQKRSDSLPLSSSESQAAAGSLPTSASLYTSITTLPSASSALLSNDTPVAADTQATRASSASLATQAPSASPPTRPYAFCHQSLPDNFIVDSDTSPASSAFSNSSQHAYPRPLSTPPIETTDHLRKTMAPSFADKENPLQTSKTTGRAMNSVNTAGSQTPRQPLGNTTNLVSPTLPVDGQLDLAAPHDVLTRKSAKRSATLRRRSKSTSSSSSSSSCKRSRFSSRFDWDDETKDEVAKASPPTRRPCALGLDGPSPRRGCVDELSSPRRAFIHSTYFSQWQTQQETQTRLESSPTTTSPLVRQPPDNEYDLMSVLDERHDSTGDSETARATDFFATMHFRPSIRHGELHAIQLATVDCTAAVLDFIRRGRNARKQQPHALPRPV</sequence>
<dbReference type="OrthoDB" id="79864at2759"/>
<reference evidence="3" key="1">
    <citation type="submission" date="2013-12" db="EMBL/GenBank/DDBJ databases">
        <title>The Genome Sequence of Aphanomyces invadans NJM9701.</title>
        <authorList>
            <consortium name="The Broad Institute Genomics Platform"/>
            <person name="Russ C."/>
            <person name="Tyler B."/>
            <person name="van West P."/>
            <person name="Dieguez-Uribeondo J."/>
            <person name="Young S.K."/>
            <person name="Zeng Q."/>
            <person name="Gargeya S."/>
            <person name="Fitzgerald M."/>
            <person name="Abouelleil A."/>
            <person name="Alvarado L."/>
            <person name="Chapman S.B."/>
            <person name="Gainer-Dewar J."/>
            <person name="Goldberg J."/>
            <person name="Griggs A."/>
            <person name="Gujja S."/>
            <person name="Hansen M."/>
            <person name="Howarth C."/>
            <person name="Imamovic A."/>
            <person name="Ireland A."/>
            <person name="Larimer J."/>
            <person name="McCowan C."/>
            <person name="Murphy C."/>
            <person name="Pearson M."/>
            <person name="Poon T.W."/>
            <person name="Priest M."/>
            <person name="Roberts A."/>
            <person name="Saif S."/>
            <person name="Shea T."/>
            <person name="Sykes S."/>
            <person name="Wortman J."/>
            <person name="Nusbaum C."/>
            <person name="Birren B."/>
        </authorList>
    </citation>
    <scope>NUCLEOTIDE SEQUENCE [LARGE SCALE GENOMIC DNA]</scope>
    <source>
        <strain evidence="3">NJM9701</strain>
    </source>
</reference>
<gene>
    <name evidence="3" type="ORF">H310_10001</name>
</gene>
<organism evidence="3">
    <name type="scientific">Aphanomyces invadans</name>
    <dbReference type="NCBI Taxonomy" id="157072"/>
    <lineage>
        <taxon>Eukaryota</taxon>
        <taxon>Sar</taxon>
        <taxon>Stramenopiles</taxon>
        <taxon>Oomycota</taxon>
        <taxon>Saprolegniomycetes</taxon>
        <taxon>Saprolegniales</taxon>
        <taxon>Verrucalvaceae</taxon>
        <taxon>Aphanomyces</taxon>
    </lineage>
</organism>
<accession>A0A024TT72</accession>
<evidence type="ECO:0000256" key="2">
    <source>
        <dbReference type="SAM" id="SignalP"/>
    </source>
</evidence>
<feature type="compositionally biased region" description="Polar residues" evidence="1">
    <location>
        <begin position="358"/>
        <end position="392"/>
    </location>
</feature>
<feature type="region of interest" description="Disordered" evidence="1">
    <location>
        <begin position="273"/>
        <end position="298"/>
    </location>
</feature>
<feature type="compositionally biased region" description="Polar residues" evidence="1">
    <location>
        <begin position="273"/>
        <end position="289"/>
    </location>
</feature>
<feature type="compositionally biased region" description="Low complexity" evidence="1">
    <location>
        <begin position="427"/>
        <end position="437"/>
    </location>
</feature>
<feature type="signal peptide" evidence="2">
    <location>
        <begin position="1"/>
        <end position="19"/>
    </location>
</feature>
<evidence type="ECO:0000313" key="3">
    <source>
        <dbReference type="EMBL" id="ETV97214.1"/>
    </source>
</evidence>
<feature type="region of interest" description="Disordered" evidence="1">
    <location>
        <begin position="503"/>
        <end position="526"/>
    </location>
</feature>
<dbReference type="RefSeq" id="XP_008874460.1">
    <property type="nucleotide sequence ID" value="XM_008876238.1"/>
</dbReference>